<dbReference type="SUPFAM" id="SSF51735">
    <property type="entry name" value="NAD(P)-binding Rossmann-fold domains"/>
    <property type="match status" value="1"/>
</dbReference>
<evidence type="ECO:0000256" key="1">
    <source>
        <dbReference type="ARBA" id="ARBA00006484"/>
    </source>
</evidence>
<comment type="similarity">
    <text evidence="1">Belongs to the short-chain dehydrogenases/reductases (SDR) family.</text>
</comment>
<dbReference type="Pfam" id="PF00106">
    <property type="entry name" value="adh_short"/>
    <property type="match status" value="1"/>
</dbReference>
<dbReference type="InterPro" id="IPR036291">
    <property type="entry name" value="NAD(P)-bd_dom_sf"/>
</dbReference>
<organism evidence="4 5">
    <name type="scientific">Cordyceps fumosorosea (strain ARSEF 2679)</name>
    <name type="common">Isaria fumosorosea</name>
    <dbReference type="NCBI Taxonomy" id="1081104"/>
    <lineage>
        <taxon>Eukaryota</taxon>
        <taxon>Fungi</taxon>
        <taxon>Dikarya</taxon>
        <taxon>Ascomycota</taxon>
        <taxon>Pezizomycotina</taxon>
        <taxon>Sordariomycetes</taxon>
        <taxon>Hypocreomycetidae</taxon>
        <taxon>Hypocreales</taxon>
        <taxon>Cordycipitaceae</taxon>
        <taxon>Cordyceps</taxon>
    </lineage>
</organism>
<evidence type="ECO:0000313" key="5">
    <source>
        <dbReference type="Proteomes" id="UP000076744"/>
    </source>
</evidence>
<dbReference type="InterPro" id="IPR002347">
    <property type="entry name" value="SDR_fam"/>
</dbReference>
<dbReference type="Proteomes" id="UP000076744">
    <property type="component" value="Unassembled WGS sequence"/>
</dbReference>
<dbReference type="OrthoDB" id="4870154at2759"/>
<proteinExistence type="inferred from homology"/>
<keyword evidence="2" id="KW-0521">NADP</keyword>
<keyword evidence="3" id="KW-0560">Oxidoreductase</keyword>
<dbReference type="EMBL" id="AZHB01000013">
    <property type="protein sequence ID" value="OAA61313.1"/>
    <property type="molecule type" value="Genomic_DNA"/>
</dbReference>
<dbReference type="PANTHER" id="PTHR24320:SF282">
    <property type="entry name" value="WW DOMAIN-CONTAINING OXIDOREDUCTASE"/>
    <property type="match status" value="1"/>
</dbReference>
<dbReference type="STRING" id="1081104.A0A167U7K3"/>
<dbReference type="AlphaFoldDB" id="A0A167U7K3"/>
<reference evidence="4 5" key="1">
    <citation type="journal article" date="2016" name="Genome Biol. Evol.">
        <title>Divergent and convergent evolution of fungal pathogenicity.</title>
        <authorList>
            <person name="Shang Y."/>
            <person name="Xiao G."/>
            <person name="Zheng P."/>
            <person name="Cen K."/>
            <person name="Zhan S."/>
            <person name="Wang C."/>
        </authorList>
    </citation>
    <scope>NUCLEOTIDE SEQUENCE [LARGE SCALE GENOMIC DNA]</scope>
    <source>
        <strain evidence="4 5">ARSEF 2679</strain>
    </source>
</reference>
<sequence length="332" mass="35284">MPSSKFTVDSLPSLCGKTYVVTGGNAGIGYSTVAGLAARGARVYVGARSEVKTSEAITAIKAATPSADVRFLPLDLSSLVSVVAAARHLRRTETALHGLINNAGIMGVPFSTTEDGYEANYIAHLLLTHHLLPLLQATGAATAQMTRLVNVTSNGHERFVPPGGIAFDDLDLESRNAMIRYGQSKLANVLHAKELHRKYGPGASGAPGLASARRPFIQATSTRRNTARHARSINLNKQATGAAPSLLLRAVTPVMRCVRILDEQYKGALSSLFAIASDDFTTSDSGAYVIPYAVIGSPSIYAQDPALATKLWEWTEAQLSEMGLLQMDAVNH</sequence>
<evidence type="ECO:0000256" key="2">
    <source>
        <dbReference type="ARBA" id="ARBA00022857"/>
    </source>
</evidence>
<dbReference type="GO" id="GO:0016491">
    <property type="term" value="F:oxidoreductase activity"/>
    <property type="evidence" value="ECO:0007669"/>
    <property type="project" value="UniProtKB-KW"/>
</dbReference>
<name>A0A167U7K3_CORFA</name>
<dbReference type="RefSeq" id="XP_018703568.1">
    <property type="nucleotide sequence ID" value="XM_018848997.1"/>
</dbReference>
<dbReference type="GeneID" id="30021684"/>
<accession>A0A167U7K3</accession>
<dbReference type="PRINTS" id="PR00081">
    <property type="entry name" value="GDHRDH"/>
</dbReference>
<evidence type="ECO:0000256" key="3">
    <source>
        <dbReference type="ARBA" id="ARBA00023002"/>
    </source>
</evidence>
<protein>
    <submittedName>
        <fullName evidence="4">NAD(P)-binding domain protein</fullName>
    </submittedName>
</protein>
<gene>
    <name evidence="4" type="ORF">ISF_05392</name>
</gene>
<dbReference type="Gene3D" id="3.40.50.720">
    <property type="entry name" value="NAD(P)-binding Rossmann-like Domain"/>
    <property type="match status" value="1"/>
</dbReference>
<comment type="caution">
    <text evidence="4">The sequence shown here is derived from an EMBL/GenBank/DDBJ whole genome shotgun (WGS) entry which is preliminary data.</text>
</comment>
<dbReference type="PANTHER" id="PTHR24320">
    <property type="entry name" value="RETINOL DEHYDROGENASE"/>
    <property type="match status" value="1"/>
</dbReference>
<keyword evidence="5" id="KW-1185">Reference proteome</keyword>
<evidence type="ECO:0000313" key="4">
    <source>
        <dbReference type="EMBL" id="OAA61313.1"/>
    </source>
</evidence>